<dbReference type="AlphaFoldDB" id="A0A171KRV6"/>
<dbReference type="SUPFAM" id="SSF51735">
    <property type="entry name" value="NAD(P)-binding Rossmann-fold domains"/>
    <property type="match status" value="1"/>
</dbReference>
<name>A0A171KRV6_9BURK</name>
<dbReference type="Pfam" id="PF13561">
    <property type="entry name" value="adh_short_C2"/>
    <property type="match status" value="1"/>
</dbReference>
<dbReference type="PRINTS" id="PR00081">
    <property type="entry name" value="GDHRDH"/>
</dbReference>
<dbReference type="Proteomes" id="UP000078084">
    <property type="component" value="Unassembled WGS sequence"/>
</dbReference>
<dbReference type="STRING" id="206506.AAV32_10550"/>
<accession>A0A171KRV6</accession>
<reference evidence="3 4" key="1">
    <citation type="submission" date="2015-04" db="EMBL/GenBank/DDBJ databases">
        <title>Genome sequence of Kerstersia gyiorum CG1.</title>
        <authorList>
            <person name="Greninger A.L."/>
            <person name="Kozyreva V."/>
            <person name="Chaturvedi V."/>
        </authorList>
    </citation>
    <scope>NUCLEOTIDE SEQUENCE [LARGE SCALE GENOMIC DNA]</scope>
    <source>
        <strain evidence="3 4">CG1</strain>
    </source>
</reference>
<dbReference type="RefSeq" id="WP_068371413.1">
    <property type="nucleotide sequence ID" value="NZ_CP033936.1"/>
</dbReference>
<evidence type="ECO:0000313" key="3">
    <source>
        <dbReference type="EMBL" id="KKO71623.1"/>
    </source>
</evidence>
<dbReference type="InterPro" id="IPR002347">
    <property type="entry name" value="SDR_fam"/>
</dbReference>
<dbReference type="Gene3D" id="3.40.50.720">
    <property type="entry name" value="NAD(P)-binding Rossmann-like Domain"/>
    <property type="match status" value="1"/>
</dbReference>
<dbReference type="GO" id="GO:0016491">
    <property type="term" value="F:oxidoreductase activity"/>
    <property type="evidence" value="ECO:0007669"/>
    <property type="project" value="UniProtKB-KW"/>
</dbReference>
<dbReference type="PRINTS" id="PR00080">
    <property type="entry name" value="SDRFAMILY"/>
</dbReference>
<dbReference type="InterPro" id="IPR036291">
    <property type="entry name" value="NAD(P)-bd_dom_sf"/>
</dbReference>
<keyword evidence="2" id="KW-0560">Oxidoreductase</keyword>
<evidence type="ECO:0000256" key="2">
    <source>
        <dbReference type="ARBA" id="ARBA00023002"/>
    </source>
</evidence>
<protein>
    <submittedName>
        <fullName evidence="3">Short-chain dehydrogenase</fullName>
    </submittedName>
</protein>
<evidence type="ECO:0000313" key="4">
    <source>
        <dbReference type="Proteomes" id="UP000078084"/>
    </source>
</evidence>
<dbReference type="NCBIfam" id="NF006597">
    <property type="entry name" value="PRK09134.1"/>
    <property type="match status" value="1"/>
</dbReference>
<gene>
    <name evidence="3" type="ORF">AAV32_10550</name>
</gene>
<dbReference type="PATRIC" id="fig|206506.3.peg.2253"/>
<proteinExistence type="inferred from homology"/>
<dbReference type="PANTHER" id="PTHR43639:SF1">
    <property type="entry name" value="SHORT-CHAIN DEHYDROGENASE_REDUCTASE FAMILY PROTEIN"/>
    <property type="match status" value="1"/>
</dbReference>
<organism evidence="3 4">
    <name type="scientific">Kerstersia gyiorum</name>
    <dbReference type="NCBI Taxonomy" id="206506"/>
    <lineage>
        <taxon>Bacteria</taxon>
        <taxon>Pseudomonadati</taxon>
        <taxon>Pseudomonadota</taxon>
        <taxon>Betaproteobacteria</taxon>
        <taxon>Burkholderiales</taxon>
        <taxon>Alcaligenaceae</taxon>
        <taxon>Kerstersia</taxon>
    </lineage>
</organism>
<comment type="caution">
    <text evidence="3">The sequence shown here is derived from an EMBL/GenBank/DDBJ whole genome shotgun (WGS) entry which is preliminary data.</text>
</comment>
<dbReference type="PANTHER" id="PTHR43639">
    <property type="entry name" value="OXIDOREDUCTASE, SHORT-CHAIN DEHYDROGENASE/REDUCTASE FAMILY (AFU_ORTHOLOGUE AFUA_5G02870)"/>
    <property type="match status" value="1"/>
</dbReference>
<sequence length="265" mass="28034">MNQSSFSSGIRRAVLITGAARRMGSAIALGFAQRGWDVVIHHRASPDEAHATADAVRACGAQAAIVAADLAEDGAAGQLFQDALAAFGHLDAVVNNASRFDYDDADSFDTSLLFGHMRPNLVAPVALARDLARHVRERQARGVVINLLDQKLWNYNPDFFSYTLSKAALESATTMLAQALAPHVRVVGIAPGLTLPSHLQTPEAFEQTHRLAPLGQASTAADIADAAVFMAHNPAITGTTLLVDGGQHLVGFARDFSMMPSGPDS</sequence>
<keyword evidence="4" id="KW-1185">Reference proteome</keyword>
<dbReference type="OrthoDB" id="5292672at2"/>
<comment type="similarity">
    <text evidence="1">Belongs to the short-chain dehydrogenases/reductases (SDR) family.</text>
</comment>
<dbReference type="EMBL" id="LBNE01000006">
    <property type="protein sequence ID" value="KKO71623.1"/>
    <property type="molecule type" value="Genomic_DNA"/>
</dbReference>
<evidence type="ECO:0000256" key="1">
    <source>
        <dbReference type="ARBA" id="ARBA00006484"/>
    </source>
</evidence>